<dbReference type="OrthoDB" id="9813037at2"/>
<evidence type="ECO:0000256" key="3">
    <source>
        <dbReference type="ARBA" id="ARBA00022729"/>
    </source>
</evidence>
<dbReference type="PANTHER" id="PTHR46847:SF1">
    <property type="entry name" value="D-ALLOSE-BINDING PERIPLASMIC PROTEIN-RELATED"/>
    <property type="match status" value="1"/>
</dbReference>
<dbReference type="SUPFAM" id="SSF53822">
    <property type="entry name" value="Periplasmic binding protein-like I"/>
    <property type="match status" value="1"/>
</dbReference>
<feature type="chain" id="PRO_5020292049" evidence="4">
    <location>
        <begin position="26"/>
        <end position="325"/>
    </location>
</feature>
<dbReference type="Pfam" id="PF13407">
    <property type="entry name" value="Peripla_BP_4"/>
    <property type="match status" value="1"/>
</dbReference>
<comment type="subcellular location">
    <subcellularLocation>
        <location evidence="1">Cell envelope</location>
    </subcellularLocation>
</comment>
<dbReference type="GO" id="GO:0030313">
    <property type="term" value="C:cell envelope"/>
    <property type="evidence" value="ECO:0007669"/>
    <property type="project" value="UniProtKB-SubCell"/>
</dbReference>
<dbReference type="CDD" id="cd01536">
    <property type="entry name" value="PBP1_ABC_sugar_binding-like"/>
    <property type="match status" value="1"/>
</dbReference>
<dbReference type="GO" id="GO:0030246">
    <property type="term" value="F:carbohydrate binding"/>
    <property type="evidence" value="ECO:0007669"/>
    <property type="project" value="UniProtKB-ARBA"/>
</dbReference>
<evidence type="ECO:0000256" key="2">
    <source>
        <dbReference type="ARBA" id="ARBA00007639"/>
    </source>
</evidence>
<protein>
    <submittedName>
        <fullName evidence="6">Sugar ABC transporter substrate-binding protein</fullName>
    </submittedName>
</protein>
<feature type="signal peptide" evidence="4">
    <location>
        <begin position="1"/>
        <end position="25"/>
    </location>
</feature>
<feature type="domain" description="Periplasmic binding protein" evidence="5">
    <location>
        <begin position="43"/>
        <end position="291"/>
    </location>
</feature>
<evidence type="ECO:0000256" key="4">
    <source>
        <dbReference type="SAM" id="SignalP"/>
    </source>
</evidence>
<dbReference type="InterPro" id="IPR028082">
    <property type="entry name" value="Peripla_BP_I"/>
</dbReference>
<comment type="caution">
    <text evidence="6">The sequence shown here is derived from an EMBL/GenBank/DDBJ whole genome shotgun (WGS) entry which is preliminary data.</text>
</comment>
<evidence type="ECO:0000313" key="6">
    <source>
        <dbReference type="EMBL" id="TFB55382.1"/>
    </source>
</evidence>
<sequence length="325" mass="32662">MRTKRALTTAGILVSIGLAATGCSASESTGGSSSAGGGDKLLGIVSIASGIDMNDNATKGAMDAAEAAGWKVEVVDAQGDASKANAAITNFVSKGADAIISHVFPATVLGSGLAAAAAAGIPVASWGGGTGPGIVLDTVTPLGGPSAETMVADMGGKGSVLALTYHGGQLCIDREAALDKVLAGHPSIKVTKEEVTIPGFLQDGAKYANTWLASHPAGSGSLAIWGCWDDPTLGAISSLKQQNRTDVLTYGIQGSKTAIAAISNGSLTATAFEDGSSEGKVMFETLLEAIKAGNSWEPKTLEMTGEILKKADVDAFLKAHPEFRG</sequence>
<dbReference type="InterPro" id="IPR025997">
    <property type="entry name" value="SBP_2_dom"/>
</dbReference>
<keyword evidence="7" id="KW-1185">Reference proteome</keyword>
<dbReference type="PANTHER" id="PTHR46847">
    <property type="entry name" value="D-ALLOSE-BINDING PERIPLASMIC PROTEIN-RELATED"/>
    <property type="match status" value="1"/>
</dbReference>
<comment type="similarity">
    <text evidence="2">Belongs to the bacterial solute-binding protein 2 family.</text>
</comment>
<reference evidence="6 7" key="1">
    <citation type="submission" date="2019-03" db="EMBL/GenBank/DDBJ databases">
        <title>Genomics of glacier-inhabiting Cryobacterium strains.</title>
        <authorList>
            <person name="Liu Q."/>
            <person name="Xin Y.-H."/>
        </authorList>
    </citation>
    <scope>NUCLEOTIDE SEQUENCE [LARGE SCALE GENOMIC DNA]</scope>
    <source>
        <strain evidence="6 7">Sr47</strain>
    </source>
</reference>
<evidence type="ECO:0000256" key="1">
    <source>
        <dbReference type="ARBA" id="ARBA00004196"/>
    </source>
</evidence>
<evidence type="ECO:0000259" key="5">
    <source>
        <dbReference type="Pfam" id="PF13407"/>
    </source>
</evidence>
<dbReference type="PROSITE" id="PS51257">
    <property type="entry name" value="PROKAR_LIPOPROTEIN"/>
    <property type="match status" value="1"/>
</dbReference>
<dbReference type="Gene3D" id="3.40.50.2300">
    <property type="match status" value="2"/>
</dbReference>
<dbReference type="EMBL" id="SOEZ01000012">
    <property type="protein sequence ID" value="TFB55382.1"/>
    <property type="molecule type" value="Genomic_DNA"/>
</dbReference>
<proteinExistence type="inferred from homology"/>
<name>A0A4R8UJ18_9MICO</name>
<evidence type="ECO:0000313" key="7">
    <source>
        <dbReference type="Proteomes" id="UP000297866"/>
    </source>
</evidence>
<dbReference type="AlphaFoldDB" id="A0A4R8UJ18"/>
<organism evidence="6 7">
    <name type="scientific">Cryobacterium tagatosivorans</name>
    <dbReference type="NCBI Taxonomy" id="1259199"/>
    <lineage>
        <taxon>Bacteria</taxon>
        <taxon>Bacillati</taxon>
        <taxon>Actinomycetota</taxon>
        <taxon>Actinomycetes</taxon>
        <taxon>Micrococcales</taxon>
        <taxon>Microbacteriaceae</taxon>
        <taxon>Cryobacterium</taxon>
    </lineage>
</organism>
<dbReference type="Proteomes" id="UP000297866">
    <property type="component" value="Unassembled WGS sequence"/>
</dbReference>
<dbReference type="RefSeq" id="WP_134487881.1">
    <property type="nucleotide sequence ID" value="NZ_SOEZ01000012.1"/>
</dbReference>
<accession>A0A4R8UJ18</accession>
<keyword evidence="3 4" id="KW-0732">Signal</keyword>
<gene>
    <name evidence="6" type="ORF">E3O23_02570</name>
</gene>